<comment type="caution">
    <text evidence="1">The sequence shown here is derived from an EMBL/GenBank/DDBJ whole genome shotgun (WGS) entry which is preliminary data.</text>
</comment>
<protein>
    <submittedName>
        <fullName evidence="1">Uncharacterized protein</fullName>
    </submittedName>
</protein>
<dbReference type="Proteomes" id="UP000717364">
    <property type="component" value="Unassembled WGS sequence"/>
</dbReference>
<evidence type="ECO:0000313" key="1">
    <source>
        <dbReference type="EMBL" id="MBT9317043.1"/>
    </source>
</evidence>
<reference evidence="1" key="1">
    <citation type="submission" date="2020-11" db="EMBL/GenBank/DDBJ databases">
        <authorList>
            <person name="Konstantinou D."/>
            <person name="Gkelis S."/>
            <person name="Popin R."/>
            <person name="Fewer D."/>
            <person name="Sivonen K."/>
        </authorList>
    </citation>
    <scope>NUCLEOTIDE SEQUENCE</scope>
    <source>
        <strain evidence="1">TAU-MAC 1115</strain>
    </source>
</reference>
<dbReference type="Pfam" id="PF21893">
    <property type="entry name" value="DUF6918"/>
    <property type="match status" value="1"/>
</dbReference>
<reference evidence="1" key="2">
    <citation type="journal article" date="2021" name="Mar. Drugs">
        <title>Genome Reduction and Secondary Metabolism of the Marine Sponge-Associated Cyanobacterium Leptothoe.</title>
        <authorList>
            <person name="Konstantinou D."/>
            <person name="Popin R.V."/>
            <person name="Fewer D.P."/>
            <person name="Sivonen K."/>
            <person name="Gkelis S."/>
        </authorList>
    </citation>
    <scope>NUCLEOTIDE SEQUENCE</scope>
    <source>
        <strain evidence="1">TAU-MAC 1115</strain>
    </source>
</reference>
<organism evidence="1 2">
    <name type="scientific">Leptothoe spongobia TAU-MAC 1115</name>
    <dbReference type="NCBI Taxonomy" id="1967444"/>
    <lineage>
        <taxon>Bacteria</taxon>
        <taxon>Bacillati</taxon>
        <taxon>Cyanobacteriota</taxon>
        <taxon>Cyanophyceae</taxon>
        <taxon>Nodosilineales</taxon>
        <taxon>Cymatolegaceae</taxon>
        <taxon>Leptothoe</taxon>
        <taxon>Leptothoe spongobia</taxon>
    </lineage>
</organism>
<dbReference type="EMBL" id="JADOES010000037">
    <property type="protein sequence ID" value="MBT9317043.1"/>
    <property type="molecule type" value="Genomic_DNA"/>
</dbReference>
<evidence type="ECO:0000313" key="2">
    <source>
        <dbReference type="Proteomes" id="UP000717364"/>
    </source>
</evidence>
<dbReference type="InterPro" id="IPR054211">
    <property type="entry name" value="DUF6918"/>
</dbReference>
<dbReference type="AlphaFoldDB" id="A0A947DI41"/>
<gene>
    <name evidence="1" type="ORF">IXB50_16590</name>
</gene>
<dbReference type="RefSeq" id="WP_215610103.1">
    <property type="nucleotide sequence ID" value="NZ_JADOES010000037.1"/>
</dbReference>
<name>A0A947DI41_9CYAN</name>
<sequence>MGLSDKIQDKAVRANIAADCAKLIDKQVAEKSGLAGMAMKTAYGVIKGIGASYIPGAIDRLLPDACQALDPMWQEGTATGDPVKFLSENSDRTADSILSVTDARIEGSNNGVVSATYKKLRKSVKNDVEAAVPDLAQIINSHAV</sequence>
<accession>A0A947DI41</accession>
<proteinExistence type="predicted"/>
<keyword evidence="2" id="KW-1185">Reference proteome</keyword>